<name>A0A1F2WHJ1_9ACTN</name>
<comment type="caution">
    <text evidence="2">The sequence shown here is derived from an EMBL/GenBank/DDBJ whole genome shotgun (WGS) entry which is preliminary data.</text>
</comment>
<sequence length="447" mass="51226">MSIYGVLACLAIGYYLALYSIQMLHLLLGYRAALHWKKLGYQEETRRLSQSELVPPISVVNDLDFMGSNPAQWVDKLFLEHFPEFELLVMSDDEDDKRVDDLIQAYFLRRVDRVYRRSIESPPPLEIFQSDDRRLSLVRTGKLPRGAILNLALNLSKYPLLAVAGEGAQLEEDILIRMVRPFMEGRVRVPSVMGMELPLEMEAEDLLPPRRITKYSLMESLRVQLGYQVGAPYLGGPVTSYSPLALFRKKDLLEAGGFNPDMSYMMAEMDMLLRMHRSLREQKTPYRFVYLPQAVVRRPFPERWSDYVRDLKARRDSLSAVLWAQKDMLLRARYGRLGLIQLPAFWIFVKLLPVLGFCAYALVIAFFAFGLIGWPLFVGFLLSSIGYPALVGVGTVIAARRELGILKGQGGILYGYAFMTQLWFRQFSTLAPIFVPRSIKERRVEEG</sequence>
<evidence type="ECO:0000313" key="3">
    <source>
        <dbReference type="Proteomes" id="UP000177876"/>
    </source>
</evidence>
<gene>
    <name evidence="2" type="ORF">A2Y75_03490</name>
</gene>
<keyword evidence="1" id="KW-1133">Transmembrane helix</keyword>
<dbReference type="Proteomes" id="UP000177876">
    <property type="component" value="Unassembled WGS sequence"/>
</dbReference>
<dbReference type="EMBL" id="MELK01000047">
    <property type="protein sequence ID" value="OFW56281.1"/>
    <property type="molecule type" value="Genomic_DNA"/>
</dbReference>
<keyword evidence="1" id="KW-0812">Transmembrane</keyword>
<feature type="transmembrane region" description="Helical" evidence="1">
    <location>
        <begin position="344"/>
        <end position="370"/>
    </location>
</feature>
<accession>A0A1F2WHJ1</accession>
<proteinExistence type="predicted"/>
<organism evidence="2 3">
    <name type="scientific">Candidatus Solincola sediminis</name>
    <dbReference type="NCBI Taxonomy" id="1797199"/>
    <lineage>
        <taxon>Bacteria</taxon>
        <taxon>Bacillati</taxon>
        <taxon>Actinomycetota</taxon>
        <taxon>Candidatus Geothermincolia</taxon>
        <taxon>Candidatus Geothermincolales</taxon>
        <taxon>Candidatus Geothermincolaceae</taxon>
        <taxon>Candidatus Solincola</taxon>
    </lineage>
</organism>
<protein>
    <recommendedName>
        <fullName evidence="4">Glycosyltransferase 2-like domain-containing protein</fullName>
    </recommendedName>
</protein>
<dbReference type="AlphaFoldDB" id="A0A1F2WHJ1"/>
<feature type="transmembrane region" description="Helical" evidence="1">
    <location>
        <begin position="376"/>
        <end position="399"/>
    </location>
</feature>
<reference evidence="2 3" key="1">
    <citation type="journal article" date="2016" name="Nat. Commun.">
        <title>Thousands of microbial genomes shed light on interconnected biogeochemical processes in an aquifer system.</title>
        <authorList>
            <person name="Anantharaman K."/>
            <person name="Brown C.T."/>
            <person name="Hug L.A."/>
            <person name="Sharon I."/>
            <person name="Castelle C.J."/>
            <person name="Probst A.J."/>
            <person name="Thomas B.C."/>
            <person name="Singh A."/>
            <person name="Wilkins M.J."/>
            <person name="Karaoz U."/>
            <person name="Brodie E.L."/>
            <person name="Williams K.H."/>
            <person name="Hubbard S.S."/>
            <person name="Banfield J.F."/>
        </authorList>
    </citation>
    <scope>NUCLEOTIDE SEQUENCE [LARGE SCALE GENOMIC DNA]</scope>
</reference>
<evidence type="ECO:0000256" key="1">
    <source>
        <dbReference type="SAM" id="Phobius"/>
    </source>
</evidence>
<keyword evidence="1" id="KW-0472">Membrane</keyword>
<evidence type="ECO:0008006" key="4">
    <source>
        <dbReference type="Google" id="ProtNLM"/>
    </source>
</evidence>
<feature type="transmembrane region" description="Helical" evidence="1">
    <location>
        <begin position="12"/>
        <end position="30"/>
    </location>
</feature>
<evidence type="ECO:0000313" key="2">
    <source>
        <dbReference type="EMBL" id="OFW56281.1"/>
    </source>
</evidence>
<dbReference type="SUPFAM" id="SSF53448">
    <property type="entry name" value="Nucleotide-diphospho-sugar transferases"/>
    <property type="match status" value="1"/>
</dbReference>
<dbReference type="Gene3D" id="3.90.550.10">
    <property type="entry name" value="Spore Coat Polysaccharide Biosynthesis Protein SpsA, Chain A"/>
    <property type="match status" value="1"/>
</dbReference>
<dbReference type="InterPro" id="IPR029044">
    <property type="entry name" value="Nucleotide-diphossugar_trans"/>
</dbReference>
<dbReference type="STRING" id="1797197.A2Y75_03490"/>